<proteinExistence type="predicted"/>
<dbReference type="Proteomes" id="UP000494272">
    <property type="component" value="Unassembled WGS sequence"/>
</dbReference>
<keyword evidence="2" id="KW-1185">Reference proteome</keyword>
<accession>A0A6S7E1V1</accession>
<evidence type="ECO:0000313" key="2">
    <source>
        <dbReference type="Proteomes" id="UP000494272"/>
    </source>
</evidence>
<reference evidence="1 2" key="1">
    <citation type="submission" date="2020-04" db="EMBL/GenBank/DDBJ databases">
        <authorList>
            <person name="De Canck E."/>
        </authorList>
    </citation>
    <scope>NUCLEOTIDE SEQUENCE [LARGE SCALE GENOMIC DNA]</scope>
    <source>
        <strain evidence="1 2">LMG 26841</strain>
    </source>
</reference>
<sequence>MRSVSRVLGLWLVCGAAAAQKFTDPEDGAFDISNYLLNPPRRAWTSSAI</sequence>
<organism evidence="1 2">
    <name type="scientific">Achromobacter dolens</name>
    <dbReference type="NCBI Taxonomy" id="1287738"/>
    <lineage>
        <taxon>Bacteria</taxon>
        <taxon>Pseudomonadati</taxon>
        <taxon>Pseudomonadota</taxon>
        <taxon>Betaproteobacteria</taxon>
        <taxon>Burkholderiales</taxon>
        <taxon>Alcaligenaceae</taxon>
        <taxon>Achromobacter</taxon>
    </lineage>
</organism>
<gene>
    <name evidence="1" type="ORF">LMG26841_04046</name>
</gene>
<evidence type="ECO:0000313" key="1">
    <source>
        <dbReference type="EMBL" id="CAB3892457.1"/>
    </source>
</evidence>
<dbReference type="AlphaFoldDB" id="A0A6S7E1V1"/>
<name>A0A6S7E1V1_9BURK</name>
<dbReference type="EMBL" id="CADIKW010000009">
    <property type="protein sequence ID" value="CAB3892457.1"/>
    <property type="molecule type" value="Genomic_DNA"/>
</dbReference>
<protein>
    <submittedName>
        <fullName evidence="1">Uncharacterized protein</fullName>
    </submittedName>
</protein>